<feature type="region of interest" description="Disordered" evidence="1">
    <location>
        <begin position="1"/>
        <end position="22"/>
    </location>
</feature>
<proteinExistence type="predicted"/>
<gene>
    <name evidence="3" type="ORF">Aco03nite_027780</name>
</gene>
<dbReference type="GO" id="GO:0016787">
    <property type="term" value="F:hydrolase activity"/>
    <property type="evidence" value="ECO:0007669"/>
    <property type="project" value="UniProtKB-KW"/>
</dbReference>
<comment type="caution">
    <text evidence="3">The sequence shown here is derived from an EMBL/GenBank/DDBJ whole genome shotgun (WGS) entry which is preliminary data.</text>
</comment>
<dbReference type="PANTHER" id="PTHR43784:SF2">
    <property type="entry name" value="GDSL-LIKE LIPASE_ACYLHYDROLASE, PUTATIVE (AFU_ORTHOLOGUE AFUA_2G00820)-RELATED"/>
    <property type="match status" value="1"/>
</dbReference>
<dbReference type="CDD" id="cd01832">
    <property type="entry name" value="SGNH_hydrolase_like_1"/>
    <property type="match status" value="1"/>
</dbReference>
<sequence length="290" mass="31551">MGCGARDTATRPGGIAPDGESDSVVTDWYGDLERNDMTRYVAIGDSFTEGLGDTQPDGTERGWADLVAAGLAVSLAAKGETVEYANLAIRGRLLAPIVNDQLERALALDPKPTMISFNGGGNDMLRRGVTIAHLVDLTEQGLRRIGDAGVHAVVLSGADPSDHIPFGSTFRRRGEELTEAVAAILPKYDNVTFVDCFRDRELRRHDYWSPDRLHLNANGHRRVASLVLAGLGHETAAHVLDPSGPKSFRLAAEARYYGTHVLPWINRRLRGRSSGDNRDPKFATWTPITA</sequence>
<protein>
    <submittedName>
        <fullName evidence="3">SGNH hydrolase</fullName>
    </submittedName>
</protein>
<dbReference type="Proteomes" id="UP000612282">
    <property type="component" value="Unassembled WGS sequence"/>
</dbReference>
<evidence type="ECO:0000256" key="1">
    <source>
        <dbReference type="SAM" id="MobiDB-lite"/>
    </source>
</evidence>
<dbReference type="InterPro" id="IPR013830">
    <property type="entry name" value="SGNH_hydro"/>
</dbReference>
<dbReference type="PANTHER" id="PTHR43784">
    <property type="entry name" value="GDSL-LIKE LIPASE/ACYLHYDROLASE, PUTATIVE (AFU_ORTHOLOGUE AFUA_2G00820)-RELATED"/>
    <property type="match status" value="1"/>
</dbReference>
<dbReference type="InterPro" id="IPR053140">
    <property type="entry name" value="GDSL_Rv0518-like"/>
</dbReference>
<keyword evidence="4" id="KW-1185">Reference proteome</keyword>
<keyword evidence="3" id="KW-0378">Hydrolase</keyword>
<dbReference type="InterPro" id="IPR036514">
    <property type="entry name" value="SGNH_hydro_sf"/>
</dbReference>
<dbReference type="EMBL" id="BOMG01000040">
    <property type="protein sequence ID" value="GID54374.1"/>
    <property type="molecule type" value="Genomic_DNA"/>
</dbReference>
<dbReference type="Pfam" id="PF13472">
    <property type="entry name" value="Lipase_GDSL_2"/>
    <property type="match status" value="1"/>
</dbReference>
<accession>A0ABQ3X798</accession>
<evidence type="ECO:0000259" key="2">
    <source>
        <dbReference type="Pfam" id="PF13472"/>
    </source>
</evidence>
<reference evidence="3 4" key="1">
    <citation type="submission" date="2021-01" db="EMBL/GenBank/DDBJ databases">
        <title>Whole genome shotgun sequence of Actinoplanes couchii NBRC 106145.</title>
        <authorList>
            <person name="Komaki H."/>
            <person name="Tamura T."/>
        </authorList>
    </citation>
    <scope>NUCLEOTIDE SEQUENCE [LARGE SCALE GENOMIC DNA]</scope>
    <source>
        <strain evidence="3 4">NBRC 106145</strain>
    </source>
</reference>
<evidence type="ECO:0000313" key="3">
    <source>
        <dbReference type="EMBL" id="GID54374.1"/>
    </source>
</evidence>
<evidence type="ECO:0000313" key="4">
    <source>
        <dbReference type="Proteomes" id="UP000612282"/>
    </source>
</evidence>
<organism evidence="3 4">
    <name type="scientific">Actinoplanes couchii</name>
    <dbReference type="NCBI Taxonomy" id="403638"/>
    <lineage>
        <taxon>Bacteria</taxon>
        <taxon>Bacillati</taxon>
        <taxon>Actinomycetota</taxon>
        <taxon>Actinomycetes</taxon>
        <taxon>Micromonosporales</taxon>
        <taxon>Micromonosporaceae</taxon>
        <taxon>Actinoplanes</taxon>
    </lineage>
</organism>
<feature type="domain" description="SGNH hydrolase-type esterase" evidence="2">
    <location>
        <begin position="42"/>
        <end position="222"/>
    </location>
</feature>
<name>A0ABQ3X798_9ACTN</name>
<dbReference type="Gene3D" id="3.40.50.1110">
    <property type="entry name" value="SGNH hydrolase"/>
    <property type="match status" value="1"/>
</dbReference>
<dbReference type="SUPFAM" id="SSF52266">
    <property type="entry name" value="SGNH hydrolase"/>
    <property type="match status" value="1"/>
</dbReference>